<dbReference type="AlphaFoldDB" id="A0A6A6QDK9"/>
<evidence type="ECO:0000256" key="2">
    <source>
        <dbReference type="SAM" id="Phobius"/>
    </source>
</evidence>
<evidence type="ECO:0000256" key="1">
    <source>
        <dbReference type="SAM" id="MobiDB-lite"/>
    </source>
</evidence>
<sequence length="582" mass="66433">MKMPLKYILSVSWYQFFYSRHRIPRPFRTMATPLSLPKISSQPTLHSSTLSPVRPPLLPSVLYLFPFSFPPLLHLIHLAASIMTRNLSDLYEEALEHTTAEMMDWETVSTKSTSSSDEMEVVATPPSSSSSSDDGNEVDSIYSESDSDDELPDLIPLPDDIVDADADAQPHHCRRLHVDTVLRYMVVFFCLMHFTPTLKLVEFLLDQYASVVAVSPTIKSAYDSNNSFVNPERFEFVRDRVYDVQEDPESMKFRTEALELQIERLTEERDAAKDYTREVMQDVEHLTEERDAAKDYTREVMQNVDRWEHSLSEITGRKLIKPYVTLNVKPIDMDTALWPAKAWIEQSFRTMEENRGSFAEWAEKRRTFMKEIFTALEKFAGPPWSKDDDESFESAGNAWSEDDDDESFADVLSTSPPLPEGAVWEKCPPEASCFIGDAWTREGGCPEYAQCVRHPAKQVTCGTYRCTFKYNPWRGDKARLPNVQDGVVRSWTMVDVLPMGKLGHDQAASSEGSLISSIRSAFQPLITLNRLASRPFEILESFAPTFFGRILPWIQIGMMFGATFFGRILPWIEIGMMFAQAN</sequence>
<accession>A0A6A6QDK9</accession>
<feature type="transmembrane region" description="Helical" evidence="2">
    <location>
        <begin position="550"/>
        <end position="569"/>
    </location>
</feature>
<keyword evidence="2" id="KW-1133">Transmembrane helix</keyword>
<organism evidence="3 4">
    <name type="scientific">Lophium mytilinum</name>
    <dbReference type="NCBI Taxonomy" id="390894"/>
    <lineage>
        <taxon>Eukaryota</taxon>
        <taxon>Fungi</taxon>
        <taxon>Dikarya</taxon>
        <taxon>Ascomycota</taxon>
        <taxon>Pezizomycotina</taxon>
        <taxon>Dothideomycetes</taxon>
        <taxon>Pleosporomycetidae</taxon>
        <taxon>Mytilinidiales</taxon>
        <taxon>Mytilinidiaceae</taxon>
        <taxon>Lophium</taxon>
    </lineage>
</organism>
<name>A0A6A6QDK9_9PEZI</name>
<evidence type="ECO:0000313" key="3">
    <source>
        <dbReference type="EMBL" id="KAF2490362.1"/>
    </source>
</evidence>
<gene>
    <name evidence="3" type="ORF">BU16DRAFT_596375</name>
</gene>
<feature type="region of interest" description="Disordered" evidence="1">
    <location>
        <begin position="107"/>
        <end position="154"/>
    </location>
</feature>
<keyword evidence="2" id="KW-0472">Membrane</keyword>
<protein>
    <submittedName>
        <fullName evidence="3">Uncharacterized protein</fullName>
    </submittedName>
</protein>
<feature type="region of interest" description="Disordered" evidence="1">
    <location>
        <begin position="384"/>
        <end position="412"/>
    </location>
</feature>
<keyword evidence="4" id="KW-1185">Reference proteome</keyword>
<reference evidence="3" key="1">
    <citation type="journal article" date="2020" name="Stud. Mycol.">
        <title>101 Dothideomycetes genomes: a test case for predicting lifestyles and emergence of pathogens.</title>
        <authorList>
            <person name="Haridas S."/>
            <person name="Albert R."/>
            <person name="Binder M."/>
            <person name="Bloem J."/>
            <person name="Labutti K."/>
            <person name="Salamov A."/>
            <person name="Andreopoulos B."/>
            <person name="Baker S."/>
            <person name="Barry K."/>
            <person name="Bills G."/>
            <person name="Bluhm B."/>
            <person name="Cannon C."/>
            <person name="Castanera R."/>
            <person name="Culley D."/>
            <person name="Daum C."/>
            <person name="Ezra D."/>
            <person name="Gonzalez J."/>
            <person name="Henrissat B."/>
            <person name="Kuo A."/>
            <person name="Liang C."/>
            <person name="Lipzen A."/>
            <person name="Lutzoni F."/>
            <person name="Magnuson J."/>
            <person name="Mondo S."/>
            <person name="Nolan M."/>
            <person name="Ohm R."/>
            <person name="Pangilinan J."/>
            <person name="Park H.-J."/>
            <person name="Ramirez L."/>
            <person name="Alfaro M."/>
            <person name="Sun H."/>
            <person name="Tritt A."/>
            <person name="Yoshinaga Y."/>
            <person name="Zwiers L.-H."/>
            <person name="Turgeon B."/>
            <person name="Goodwin S."/>
            <person name="Spatafora J."/>
            <person name="Crous P."/>
            <person name="Grigoriev I."/>
        </authorList>
    </citation>
    <scope>NUCLEOTIDE SEQUENCE</scope>
    <source>
        <strain evidence="3">CBS 269.34</strain>
    </source>
</reference>
<evidence type="ECO:0000313" key="4">
    <source>
        <dbReference type="Proteomes" id="UP000799750"/>
    </source>
</evidence>
<feature type="compositionally biased region" description="Polar residues" evidence="1">
    <location>
        <begin position="107"/>
        <end position="116"/>
    </location>
</feature>
<feature type="compositionally biased region" description="Low complexity" evidence="1">
    <location>
        <begin position="127"/>
        <end position="144"/>
    </location>
</feature>
<proteinExistence type="predicted"/>
<dbReference type="Proteomes" id="UP000799750">
    <property type="component" value="Unassembled WGS sequence"/>
</dbReference>
<dbReference type="EMBL" id="MU004197">
    <property type="protein sequence ID" value="KAF2490362.1"/>
    <property type="molecule type" value="Genomic_DNA"/>
</dbReference>
<keyword evidence="2" id="KW-0812">Transmembrane</keyword>